<gene>
    <name evidence="3" type="ORF">LDHU3_15.1140</name>
</gene>
<evidence type="ECO:0000256" key="1">
    <source>
        <dbReference type="SAM" id="Coils"/>
    </source>
</evidence>
<evidence type="ECO:0000256" key="2">
    <source>
        <dbReference type="SAM" id="MobiDB-lite"/>
    </source>
</evidence>
<protein>
    <submittedName>
        <fullName evidence="3">Hypothetical_protein_conserved</fullName>
    </submittedName>
</protein>
<dbReference type="AlphaFoldDB" id="A0A6J8FAR4"/>
<evidence type="ECO:0000313" key="4">
    <source>
        <dbReference type="Proteomes" id="UP000601710"/>
    </source>
</evidence>
<feature type="compositionally biased region" description="Low complexity" evidence="2">
    <location>
        <begin position="306"/>
        <end position="322"/>
    </location>
</feature>
<dbReference type="VEuPathDB" id="TriTrypDB:LdCL_150014400"/>
<dbReference type="VEuPathDB" id="TriTrypDB:LDHU3_15.1140"/>
<keyword evidence="1" id="KW-0175">Coiled coil</keyword>
<organism evidence="3 4">
    <name type="scientific">Leishmania donovani</name>
    <dbReference type="NCBI Taxonomy" id="5661"/>
    <lineage>
        <taxon>Eukaryota</taxon>
        <taxon>Discoba</taxon>
        <taxon>Euglenozoa</taxon>
        <taxon>Kinetoplastea</taxon>
        <taxon>Metakinetoplastina</taxon>
        <taxon>Trypanosomatida</taxon>
        <taxon>Trypanosomatidae</taxon>
        <taxon>Leishmaniinae</taxon>
        <taxon>Leishmania</taxon>
    </lineage>
</organism>
<feature type="region of interest" description="Disordered" evidence="2">
    <location>
        <begin position="1"/>
        <end position="29"/>
    </location>
</feature>
<feature type="compositionally biased region" description="Low complexity" evidence="2">
    <location>
        <begin position="1"/>
        <end position="18"/>
    </location>
</feature>
<feature type="coiled-coil region" evidence="1">
    <location>
        <begin position="458"/>
        <end position="543"/>
    </location>
</feature>
<dbReference type="Proteomes" id="UP000601710">
    <property type="component" value="Chromosome 15"/>
</dbReference>
<dbReference type="VEuPathDB" id="TriTrypDB:LdBPK_150890.1"/>
<feature type="compositionally biased region" description="Low complexity" evidence="2">
    <location>
        <begin position="668"/>
        <end position="686"/>
    </location>
</feature>
<name>A0A6J8FAR4_LEIDO</name>
<accession>A0A6J8FAR4</accession>
<feature type="compositionally biased region" description="Polar residues" evidence="2">
    <location>
        <begin position="295"/>
        <end position="305"/>
    </location>
</feature>
<proteinExistence type="predicted"/>
<feature type="region of interest" description="Disordered" evidence="2">
    <location>
        <begin position="212"/>
        <end position="258"/>
    </location>
</feature>
<evidence type="ECO:0000313" key="3">
    <source>
        <dbReference type="EMBL" id="CAC5428786.1"/>
    </source>
</evidence>
<feature type="region of interest" description="Disordered" evidence="2">
    <location>
        <begin position="49"/>
        <end position="76"/>
    </location>
</feature>
<feature type="compositionally biased region" description="Low complexity" evidence="2">
    <location>
        <begin position="61"/>
        <end position="76"/>
    </location>
</feature>
<feature type="region of interest" description="Disordered" evidence="2">
    <location>
        <begin position="295"/>
        <end position="324"/>
    </location>
</feature>
<feature type="compositionally biased region" description="Low complexity" evidence="2">
    <location>
        <begin position="220"/>
        <end position="242"/>
    </location>
</feature>
<reference evidence="3" key="1">
    <citation type="submission" date="2020-06" db="EMBL/GenBank/DDBJ databases">
        <authorList>
            <person name="Camacho E."/>
            <person name="Gonzalez-de la Fuente S."/>
            <person name="Rastrojo A."/>
            <person name="Peiro-Pastor R."/>
            <person name="Solana JC."/>
            <person name="Tabera L."/>
            <person name="Gamarro F."/>
            <person name="Carrasco-Ramiro F."/>
            <person name="Requena JM."/>
            <person name="Aguado B."/>
        </authorList>
    </citation>
    <scope>NUCLEOTIDE SEQUENCE</scope>
</reference>
<sequence>MPKMASATSSSASAASPADDANGLASCGPLRPPPVFCEGKGEAAGHLAHPCRRRMRHPRQSSTPVSSRSSSHSPHIASAHLGAQQLQPSEHGNNSAKVPVIHWRAASALTSAPTELWSDGVALGARQCSDDQERHQTVATGGSAVLEHYHVLELEEQLQYWRQRALQVENRALRRERALQARWEAEFAAAQVSSETLTRKLLDKLRRLQKQLNPRKRAVQQTEGQEQQSRSSSASTDSTSTTPNLSTPGDSGHHCGGESEGTCSIPRGCGTNSVAYPRRCASEWAEENASLLNSPAGQLREQQQPNRSRSAANAAESCATSNEKSRATLQASLRDLCRAVLRCLSRSSLLREYGAVLCGNCSHNTHTTNDDDPEEPETARVAQALLDASRGRKASDSPSSWSLARPLLALQSALEHLDTVLRACVDDVVFASSGLTSTPAAAYARHPQRQPPGDEHRSADLEAQLRQARAALFQEQQRRAAVQSALDAAMHDMRDLAQAQQDNVSQLKIEARAAAEQAQQEYRANLERTRATLECDVVAATRRASAAEHQSMLRAQREAHWQARLYALKDERDGYARECALLKTQLALLQQARNATAAERAGQQQEGVDKAVLSVGPRDGAEAKPATAAASALVVPPVDSSPAPRVTWADAQMDRLTTIGQPSGFAAPSSVCRSPSRSLSYSPSPSTDKALRHAPGARADETARVHGAQLTSSAITATSGVPRLPSAFPSSLMVVVQPSVLAAPEGDGDAEVIALAQRPYGDDNSAARDKAGVPVDSEALEQAHFTPWHAPSRQHTSTAVDAAVVGTPLARMRAWEEKFKAILNYA</sequence>
<feature type="compositionally biased region" description="Basic residues" evidence="2">
    <location>
        <begin position="49"/>
        <end position="59"/>
    </location>
</feature>
<dbReference type="EMBL" id="LR812635">
    <property type="protein sequence ID" value="CAC5428786.1"/>
    <property type="molecule type" value="Genomic_DNA"/>
</dbReference>
<feature type="region of interest" description="Disordered" evidence="2">
    <location>
        <begin position="660"/>
        <end position="701"/>
    </location>
</feature>